<evidence type="ECO:0000313" key="1">
    <source>
        <dbReference type="EMBL" id="SBT67850.1"/>
    </source>
</evidence>
<keyword evidence="2" id="KW-1185">Reference proteome</keyword>
<evidence type="ECO:0000313" key="2">
    <source>
        <dbReference type="Proteomes" id="UP000199558"/>
    </source>
</evidence>
<dbReference type="EMBL" id="FLRH01000004">
    <property type="protein sequence ID" value="SBT67850.1"/>
    <property type="molecule type" value="Genomic_DNA"/>
</dbReference>
<dbReference type="OrthoDB" id="3390832at2"/>
<organism evidence="1 2">
    <name type="scientific">Micromonospora sediminicola</name>
    <dbReference type="NCBI Taxonomy" id="946078"/>
    <lineage>
        <taxon>Bacteria</taxon>
        <taxon>Bacillati</taxon>
        <taxon>Actinomycetota</taxon>
        <taxon>Actinomycetes</taxon>
        <taxon>Micromonosporales</taxon>
        <taxon>Micromonosporaceae</taxon>
        <taxon>Micromonospora</taxon>
    </lineage>
</organism>
<dbReference type="RefSeq" id="WP_141684627.1">
    <property type="nucleotide sequence ID" value="NZ_FLRH01000004.1"/>
</dbReference>
<sequence>MPAHARLSLVIEAAESLAAGLTNPTLLVTLHRDIDELSGRDGRRLGRSTKQYALRWAIFTMSYAAVEAFFNDVLRDPTSPRALPLNPDKLHQAGELYGVKLFTNDWGVRTRVQGTGAGNRSRWAVFAGKQSLGAYLTDMKKLRDLLSHGQDPRAASNASGALWTLANGGHSMRLMGAEGFIQAACDLAAQTVLAFGGDLNDLPEWPEPARSGLSAEPRPALKLLPADA</sequence>
<reference evidence="2" key="1">
    <citation type="submission" date="2016-06" db="EMBL/GenBank/DDBJ databases">
        <authorList>
            <person name="Varghese N."/>
            <person name="Submissions Spin"/>
        </authorList>
    </citation>
    <scope>NUCLEOTIDE SEQUENCE [LARGE SCALE GENOMIC DNA]</scope>
    <source>
        <strain evidence="2">DSM 45794</strain>
    </source>
</reference>
<gene>
    <name evidence="1" type="ORF">GA0070622_4931</name>
</gene>
<proteinExistence type="predicted"/>
<accession>A0A1A9BEB2</accession>
<protein>
    <submittedName>
        <fullName evidence="1">Uncharacterized protein</fullName>
    </submittedName>
</protein>
<dbReference type="AlphaFoldDB" id="A0A1A9BEB2"/>
<name>A0A1A9BEB2_9ACTN</name>
<dbReference type="Proteomes" id="UP000199558">
    <property type="component" value="Unassembled WGS sequence"/>
</dbReference>